<reference evidence="2" key="2">
    <citation type="journal article" date="2024" name="Plant">
        <title>Genomic evolution and insights into agronomic trait innovations of Sesamum species.</title>
        <authorList>
            <person name="Miao H."/>
            <person name="Wang L."/>
            <person name="Qu L."/>
            <person name="Liu H."/>
            <person name="Sun Y."/>
            <person name="Le M."/>
            <person name="Wang Q."/>
            <person name="Wei S."/>
            <person name="Zheng Y."/>
            <person name="Lin W."/>
            <person name="Duan Y."/>
            <person name="Cao H."/>
            <person name="Xiong S."/>
            <person name="Wang X."/>
            <person name="Wei L."/>
            <person name="Li C."/>
            <person name="Ma Q."/>
            <person name="Ju M."/>
            <person name="Zhao R."/>
            <person name="Li G."/>
            <person name="Mu C."/>
            <person name="Tian Q."/>
            <person name="Mei H."/>
            <person name="Zhang T."/>
            <person name="Gao T."/>
            <person name="Zhang H."/>
        </authorList>
    </citation>
    <scope>NUCLEOTIDE SEQUENCE</scope>
    <source>
        <strain evidence="2">3651</strain>
    </source>
</reference>
<comment type="caution">
    <text evidence="2">The sequence shown here is derived from an EMBL/GenBank/DDBJ whole genome shotgun (WGS) entry which is preliminary data.</text>
</comment>
<dbReference type="Proteomes" id="UP001293254">
    <property type="component" value="Unassembled WGS sequence"/>
</dbReference>
<keyword evidence="3" id="KW-1185">Reference proteome</keyword>
<dbReference type="AlphaFoldDB" id="A0AAE1Z4K5"/>
<evidence type="ECO:0000256" key="1">
    <source>
        <dbReference type="SAM" id="MobiDB-lite"/>
    </source>
</evidence>
<organism evidence="2 3">
    <name type="scientific">Sesamum alatum</name>
    <dbReference type="NCBI Taxonomy" id="300844"/>
    <lineage>
        <taxon>Eukaryota</taxon>
        <taxon>Viridiplantae</taxon>
        <taxon>Streptophyta</taxon>
        <taxon>Embryophyta</taxon>
        <taxon>Tracheophyta</taxon>
        <taxon>Spermatophyta</taxon>
        <taxon>Magnoliopsida</taxon>
        <taxon>eudicotyledons</taxon>
        <taxon>Gunneridae</taxon>
        <taxon>Pentapetalae</taxon>
        <taxon>asterids</taxon>
        <taxon>lamiids</taxon>
        <taxon>Lamiales</taxon>
        <taxon>Pedaliaceae</taxon>
        <taxon>Sesamum</taxon>
    </lineage>
</organism>
<proteinExistence type="predicted"/>
<sequence>MFSEDNQSNIQKDQDITYLEKGSELSTKQKDILSLHETEGTGTEAINLGKLVKIVVMTSIMMTPSLLLLDKDWDEEIAKLRRSPNDKAAHFDIASYNPGNEGGKPKEKDYTHCSNIHKQLPFTLARSLEECIRPFRNTQRRDMHHIQGRHKHPPNLWTTKD</sequence>
<feature type="region of interest" description="Disordered" evidence="1">
    <location>
        <begin position="142"/>
        <end position="161"/>
    </location>
</feature>
<evidence type="ECO:0000313" key="3">
    <source>
        <dbReference type="Proteomes" id="UP001293254"/>
    </source>
</evidence>
<reference evidence="2" key="1">
    <citation type="submission" date="2020-06" db="EMBL/GenBank/DDBJ databases">
        <authorList>
            <person name="Li T."/>
            <person name="Hu X."/>
            <person name="Zhang T."/>
            <person name="Song X."/>
            <person name="Zhang H."/>
            <person name="Dai N."/>
            <person name="Sheng W."/>
            <person name="Hou X."/>
            <person name="Wei L."/>
        </authorList>
    </citation>
    <scope>NUCLEOTIDE SEQUENCE</scope>
    <source>
        <strain evidence="2">3651</strain>
        <tissue evidence="2">Leaf</tissue>
    </source>
</reference>
<name>A0AAE1Z4K5_9LAMI</name>
<evidence type="ECO:0000313" key="2">
    <source>
        <dbReference type="EMBL" id="KAK4441383.1"/>
    </source>
</evidence>
<protein>
    <submittedName>
        <fullName evidence="2">Uncharacterized protein</fullName>
    </submittedName>
</protein>
<accession>A0AAE1Z4K5</accession>
<gene>
    <name evidence="2" type="ORF">Salat_0473200</name>
</gene>
<dbReference type="EMBL" id="JACGWO010000001">
    <property type="protein sequence ID" value="KAK4441383.1"/>
    <property type="molecule type" value="Genomic_DNA"/>
</dbReference>